<feature type="signal peptide" evidence="2">
    <location>
        <begin position="1"/>
        <end position="31"/>
    </location>
</feature>
<dbReference type="AlphaFoldDB" id="A0AAD3DJJ3"/>
<dbReference type="EMBL" id="BMAR01000003">
    <property type="protein sequence ID" value="GFR42703.1"/>
    <property type="molecule type" value="Genomic_DNA"/>
</dbReference>
<evidence type="ECO:0000256" key="2">
    <source>
        <dbReference type="SAM" id="SignalP"/>
    </source>
</evidence>
<dbReference type="GO" id="GO:0006629">
    <property type="term" value="P:lipid metabolic process"/>
    <property type="evidence" value="ECO:0007669"/>
    <property type="project" value="InterPro"/>
</dbReference>
<dbReference type="InterPro" id="IPR002921">
    <property type="entry name" value="Fungal_lipase-type"/>
</dbReference>
<gene>
    <name evidence="4" type="ORF">Agub_g3626</name>
</gene>
<proteinExistence type="predicted"/>
<organism evidence="4 5">
    <name type="scientific">Astrephomene gubernaculifera</name>
    <dbReference type="NCBI Taxonomy" id="47775"/>
    <lineage>
        <taxon>Eukaryota</taxon>
        <taxon>Viridiplantae</taxon>
        <taxon>Chlorophyta</taxon>
        <taxon>core chlorophytes</taxon>
        <taxon>Chlorophyceae</taxon>
        <taxon>CS clade</taxon>
        <taxon>Chlamydomonadales</taxon>
        <taxon>Astrephomenaceae</taxon>
        <taxon>Astrephomene</taxon>
    </lineage>
</organism>
<dbReference type="PANTHER" id="PTHR45856">
    <property type="entry name" value="ALPHA/BETA-HYDROLASES SUPERFAMILY PROTEIN"/>
    <property type="match status" value="1"/>
</dbReference>
<reference evidence="4 5" key="1">
    <citation type="journal article" date="2021" name="Sci. Rep.">
        <title>Genome sequencing of the multicellular alga Astrephomene provides insights into convergent evolution of germ-soma differentiation.</title>
        <authorList>
            <person name="Yamashita S."/>
            <person name="Yamamoto K."/>
            <person name="Matsuzaki R."/>
            <person name="Suzuki S."/>
            <person name="Yamaguchi H."/>
            <person name="Hirooka S."/>
            <person name="Minakuchi Y."/>
            <person name="Miyagishima S."/>
            <person name="Kawachi M."/>
            <person name="Toyoda A."/>
            <person name="Nozaki H."/>
        </authorList>
    </citation>
    <scope>NUCLEOTIDE SEQUENCE [LARGE SCALE GENOMIC DNA]</scope>
    <source>
        <strain evidence="4 5">NIES-4017</strain>
    </source>
</reference>
<keyword evidence="2" id="KW-0732">Signal</keyword>
<dbReference type="Proteomes" id="UP001054857">
    <property type="component" value="Unassembled WGS sequence"/>
</dbReference>
<dbReference type="InterPro" id="IPR029058">
    <property type="entry name" value="AB_hydrolase_fold"/>
</dbReference>
<protein>
    <recommendedName>
        <fullName evidence="3">Fungal lipase-type domain-containing protein</fullName>
    </recommendedName>
</protein>
<feature type="domain" description="Fungal lipase-type" evidence="3">
    <location>
        <begin position="226"/>
        <end position="366"/>
    </location>
</feature>
<sequence>MLHDLKRPGSGLFSRMLALSLLALLFDGVFASRLPSTKSIIAKRKGYAAEDILRETLSTRYSSGLASGHAELADSFSTANAAQAAYNKASQQSSINTPVTGSLLDPGIATVFSSTAPRILPRLATGPSLSLDQPLDLQQHQQHPHPQPDRWGAIDPPPPQLDIDEATLAGQLASIAYCSHPDLLAAWNCTRCANVTGGFAMHRVVYDSVWDLAAYAGFYPPWNAVVLAFRGTDSSNWGQWAENMRAWRTDHMYPVPDFPHALIHAGFYTLWANSMLQATFKDAVSELLEAHPGARLVTAGHSMGGALAQLAALEAKLSYNKTHVTVYTYGAPRVGNLAYQQLFNTFIDVSWRFTHNRDIVPSVPLQLMGFQHVAREVWEVDVEDPSGGGGGGPVGRKLLMCDGSGEDPSCHNSACYLGLCTSIADHLLYLGLHMYQDSDEC</sequence>
<name>A0AAD3DJJ3_9CHLO</name>
<dbReference type="PANTHER" id="PTHR45856:SF25">
    <property type="entry name" value="FUNGAL LIPASE-LIKE DOMAIN-CONTAINING PROTEIN"/>
    <property type="match status" value="1"/>
</dbReference>
<dbReference type="InterPro" id="IPR051218">
    <property type="entry name" value="Sec_MonoDiacylglyc_Lipase"/>
</dbReference>
<evidence type="ECO:0000259" key="3">
    <source>
        <dbReference type="Pfam" id="PF01764"/>
    </source>
</evidence>
<comment type="caution">
    <text evidence="4">The sequence shown here is derived from an EMBL/GenBank/DDBJ whole genome shotgun (WGS) entry which is preliminary data.</text>
</comment>
<dbReference type="SUPFAM" id="SSF53474">
    <property type="entry name" value="alpha/beta-Hydrolases"/>
    <property type="match status" value="1"/>
</dbReference>
<dbReference type="CDD" id="cd00519">
    <property type="entry name" value="Lipase_3"/>
    <property type="match status" value="1"/>
</dbReference>
<evidence type="ECO:0000313" key="5">
    <source>
        <dbReference type="Proteomes" id="UP001054857"/>
    </source>
</evidence>
<evidence type="ECO:0000313" key="4">
    <source>
        <dbReference type="EMBL" id="GFR42703.1"/>
    </source>
</evidence>
<feature type="chain" id="PRO_5041956142" description="Fungal lipase-type domain-containing protein" evidence="2">
    <location>
        <begin position="32"/>
        <end position="441"/>
    </location>
</feature>
<dbReference type="Gene3D" id="3.40.50.1820">
    <property type="entry name" value="alpha/beta hydrolase"/>
    <property type="match status" value="1"/>
</dbReference>
<feature type="region of interest" description="Disordered" evidence="1">
    <location>
        <begin position="136"/>
        <end position="155"/>
    </location>
</feature>
<evidence type="ECO:0000256" key="1">
    <source>
        <dbReference type="SAM" id="MobiDB-lite"/>
    </source>
</evidence>
<keyword evidence="5" id="KW-1185">Reference proteome</keyword>
<accession>A0AAD3DJJ3</accession>
<dbReference type="Pfam" id="PF01764">
    <property type="entry name" value="Lipase_3"/>
    <property type="match status" value="1"/>
</dbReference>